<gene>
    <name evidence="1" type="primary">BX324155.1</name>
</gene>
<protein>
    <submittedName>
        <fullName evidence="1">Uncharacterized protein</fullName>
    </submittedName>
</protein>
<reference evidence="1" key="2">
    <citation type="submission" date="2016-06" db="EMBL/GenBank/DDBJ databases">
        <title>The genome of a short-lived fish provides insights into sex chromosome evolution and the genetic control of aging.</title>
        <authorList>
            <person name="Reichwald K."/>
            <person name="Felder M."/>
            <person name="Petzold A."/>
            <person name="Koch P."/>
            <person name="Groth M."/>
            <person name="Platzer M."/>
        </authorList>
    </citation>
    <scope>NUCLEOTIDE SEQUENCE</scope>
    <source>
        <tissue evidence="1">Brain</tissue>
    </source>
</reference>
<name>A0A1A8DMS8_NOTKA</name>
<dbReference type="EMBL" id="HAEA01006358">
    <property type="protein sequence ID" value="SBQ34838.1"/>
    <property type="molecule type" value="Transcribed_RNA"/>
</dbReference>
<accession>A0A1A8DMS8</accession>
<evidence type="ECO:0000313" key="1">
    <source>
        <dbReference type="EMBL" id="SBQ34838.1"/>
    </source>
</evidence>
<sequence length="51" mass="5937">LLRLRSHCRAQIHLAPPTCLIARHEKLANCKSWQLPQRSPRLNVLLRLSDL</sequence>
<feature type="non-terminal residue" evidence="1">
    <location>
        <position position="51"/>
    </location>
</feature>
<dbReference type="AlphaFoldDB" id="A0A1A8DMS8"/>
<reference evidence="1" key="1">
    <citation type="submission" date="2016-05" db="EMBL/GenBank/DDBJ databases">
        <authorList>
            <person name="Lavstsen T."/>
            <person name="Jespersen J.S."/>
        </authorList>
    </citation>
    <scope>NUCLEOTIDE SEQUENCE</scope>
    <source>
        <tissue evidence="1">Brain</tissue>
    </source>
</reference>
<organism evidence="1">
    <name type="scientific">Nothobranchius kadleci</name>
    <name type="common">African annual killifish</name>
    <dbReference type="NCBI Taxonomy" id="1051664"/>
    <lineage>
        <taxon>Eukaryota</taxon>
        <taxon>Metazoa</taxon>
        <taxon>Chordata</taxon>
        <taxon>Craniata</taxon>
        <taxon>Vertebrata</taxon>
        <taxon>Euteleostomi</taxon>
        <taxon>Actinopterygii</taxon>
        <taxon>Neopterygii</taxon>
        <taxon>Teleostei</taxon>
        <taxon>Neoteleostei</taxon>
        <taxon>Acanthomorphata</taxon>
        <taxon>Ovalentaria</taxon>
        <taxon>Atherinomorphae</taxon>
        <taxon>Cyprinodontiformes</taxon>
        <taxon>Nothobranchiidae</taxon>
        <taxon>Nothobranchius</taxon>
    </lineage>
</organism>
<proteinExistence type="predicted"/>
<feature type="non-terminal residue" evidence="1">
    <location>
        <position position="1"/>
    </location>
</feature>